<accession>A0A0B7AM19</accession>
<reference evidence="1" key="1">
    <citation type="submission" date="2014-12" db="EMBL/GenBank/DDBJ databases">
        <title>Insight into the proteome of Arion vulgaris.</title>
        <authorList>
            <person name="Aradska J."/>
            <person name="Bulat T."/>
            <person name="Smidak R."/>
            <person name="Sarate P."/>
            <person name="Gangsoo J."/>
            <person name="Sialana F."/>
            <person name="Bilban M."/>
            <person name="Lubec G."/>
        </authorList>
    </citation>
    <scope>NUCLEOTIDE SEQUENCE</scope>
    <source>
        <tissue evidence="1">Skin</tissue>
    </source>
</reference>
<gene>
    <name evidence="1" type="primary">ORF127405</name>
</gene>
<name>A0A0B7AM19_9EUPU</name>
<protein>
    <submittedName>
        <fullName evidence="1">Uncharacterized protein</fullName>
    </submittedName>
</protein>
<sequence>LSQLPQTTEQISHSFQKLQNTPLTEPPQTAEDILQECQLYKEDKRKCYLQLILYFESEGLSLSRVVYRGKINFLSLCFPILLDHRNGMTPAECISQSINSVSPATILCDLRENML</sequence>
<proteinExistence type="predicted"/>
<feature type="non-terminal residue" evidence="1">
    <location>
        <position position="1"/>
    </location>
</feature>
<dbReference type="EMBL" id="HACG01034817">
    <property type="protein sequence ID" value="CEK81682.1"/>
    <property type="molecule type" value="Transcribed_RNA"/>
</dbReference>
<organism evidence="1">
    <name type="scientific">Arion vulgaris</name>
    <dbReference type="NCBI Taxonomy" id="1028688"/>
    <lineage>
        <taxon>Eukaryota</taxon>
        <taxon>Metazoa</taxon>
        <taxon>Spiralia</taxon>
        <taxon>Lophotrochozoa</taxon>
        <taxon>Mollusca</taxon>
        <taxon>Gastropoda</taxon>
        <taxon>Heterobranchia</taxon>
        <taxon>Euthyneura</taxon>
        <taxon>Panpulmonata</taxon>
        <taxon>Eupulmonata</taxon>
        <taxon>Stylommatophora</taxon>
        <taxon>Helicina</taxon>
        <taxon>Arionoidea</taxon>
        <taxon>Arionidae</taxon>
        <taxon>Arion</taxon>
    </lineage>
</organism>
<dbReference type="AlphaFoldDB" id="A0A0B7AM19"/>
<evidence type="ECO:0000313" key="1">
    <source>
        <dbReference type="EMBL" id="CEK81682.1"/>
    </source>
</evidence>